<dbReference type="AlphaFoldDB" id="A0A1B6JVA5"/>
<proteinExistence type="predicted"/>
<protein>
    <submittedName>
        <fullName evidence="1">Uncharacterized protein</fullName>
    </submittedName>
</protein>
<reference evidence="1" key="1">
    <citation type="submission" date="2015-11" db="EMBL/GenBank/DDBJ databases">
        <title>De novo transcriptome assembly of four potential Pierce s Disease insect vectors from Arizona vineyards.</title>
        <authorList>
            <person name="Tassone E.E."/>
        </authorList>
    </citation>
    <scope>NUCLEOTIDE SEQUENCE</scope>
</reference>
<sequence length="159" mass="18269">LTSGIRQTCVEKLNLKNPIQPNNTIYSVSLQMAKVGKQTNDTEQTHKTPGKRKPPLFAKIKPKEESFEEFFSKHIDFYKECTTTRNLTHQSYKQQTYTPSQPQDLSQNQIEHHIVKDTITPSVMSKEKTEACSSNSLQCYESIETNCFLGHTQQRKVTT</sequence>
<evidence type="ECO:0000313" key="1">
    <source>
        <dbReference type="EMBL" id="JAT03127.1"/>
    </source>
</evidence>
<accession>A0A1B6JVA5</accession>
<organism evidence="1">
    <name type="scientific">Homalodisca liturata</name>
    <dbReference type="NCBI Taxonomy" id="320908"/>
    <lineage>
        <taxon>Eukaryota</taxon>
        <taxon>Metazoa</taxon>
        <taxon>Ecdysozoa</taxon>
        <taxon>Arthropoda</taxon>
        <taxon>Hexapoda</taxon>
        <taxon>Insecta</taxon>
        <taxon>Pterygota</taxon>
        <taxon>Neoptera</taxon>
        <taxon>Paraneoptera</taxon>
        <taxon>Hemiptera</taxon>
        <taxon>Auchenorrhyncha</taxon>
        <taxon>Membracoidea</taxon>
        <taxon>Cicadellidae</taxon>
        <taxon>Cicadellinae</taxon>
        <taxon>Proconiini</taxon>
        <taxon>Homalodisca</taxon>
    </lineage>
</organism>
<dbReference type="EMBL" id="GECU01004580">
    <property type="protein sequence ID" value="JAT03127.1"/>
    <property type="molecule type" value="Transcribed_RNA"/>
</dbReference>
<feature type="non-terminal residue" evidence="1">
    <location>
        <position position="1"/>
    </location>
</feature>
<name>A0A1B6JVA5_9HEMI</name>
<gene>
    <name evidence="1" type="ORF">g.57536</name>
</gene>